<dbReference type="AlphaFoldDB" id="A0A8H6K9M5"/>
<feature type="domain" description="Cullin N-terminal" evidence="2">
    <location>
        <begin position="4"/>
        <end position="290"/>
    </location>
</feature>
<accession>A0A8H6K9M5</accession>
<dbReference type="InterPro" id="IPR016159">
    <property type="entry name" value="Cullin_repeat-like_dom_sf"/>
</dbReference>
<organism evidence="3 4">
    <name type="scientific">Colletotrichum musicola</name>
    <dbReference type="NCBI Taxonomy" id="2175873"/>
    <lineage>
        <taxon>Eukaryota</taxon>
        <taxon>Fungi</taxon>
        <taxon>Dikarya</taxon>
        <taxon>Ascomycota</taxon>
        <taxon>Pezizomycotina</taxon>
        <taxon>Sordariomycetes</taxon>
        <taxon>Hypocreomycetidae</taxon>
        <taxon>Glomerellales</taxon>
        <taxon>Glomerellaceae</taxon>
        <taxon>Colletotrichum</taxon>
        <taxon>Colletotrichum orchidearum species complex</taxon>
    </lineage>
</organism>
<comment type="caution">
    <text evidence="3">The sequence shown here is derived from an EMBL/GenBank/DDBJ whole genome shotgun (WGS) entry which is preliminary data.</text>
</comment>
<dbReference type="GO" id="GO:0031625">
    <property type="term" value="F:ubiquitin protein ligase binding"/>
    <property type="evidence" value="ECO:0007669"/>
    <property type="project" value="InterPro"/>
</dbReference>
<dbReference type="Proteomes" id="UP000639643">
    <property type="component" value="Unassembled WGS sequence"/>
</dbReference>
<dbReference type="Gene3D" id="1.20.1310.10">
    <property type="entry name" value="Cullin Repeats"/>
    <property type="match status" value="2"/>
</dbReference>
<evidence type="ECO:0000256" key="1">
    <source>
        <dbReference type="ARBA" id="ARBA00006019"/>
    </source>
</evidence>
<protein>
    <submittedName>
        <fullName evidence="3">Cullin-3</fullName>
    </submittedName>
</protein>
<dbReference type="OrthoDB" id="5237022at2759"/>
<evidence type="ECO:0000313" key="4">
    <source>
        <dbReference type="Proteomes" id="UP000639643"/>
    </source>
</evidence>
<proteinExistence type="inferred from homology"/>
<sequence length="328" mass="37549">MFGKIHDQQISDESLETNYKLVYNATMARDQDKLLDDAVKWHRDRLSHTWTLRIGGTPPATELSASEAVVALQNFMETWQQYWEAIELVEGVLMYTERATDKNLRNIFMEVFLDSVQQDRHASPIPNRHQTVLELLTSIAFSHIYGPQLDADSYLAIQDLVGSCFRVLDELCATSQNADAKHAWFKQLIDGVYLEPVRKHYAREAAALASTSSVLTYCETARRWLMEEECRCHTILPRHMREDMRSLIVETALQPHLKDVAARNRDELMSLNTTASSLEVSVVYEILSMVWGKEFSGEATENHPPSTEKMVEAMQDLVLQGDWVLIMP</sequence>
<reference evidence="3" key="1">
    <citation type="journal article" date="2020" name="Phytopathology">
        <title>Genome Sequence Resources of Colletotrichum truncatum, C. plurivorum, C. musicola, and C. sojae: Four Species Pathogenic to Soybean (Glycine max).</title>
        <authorList>
            <person name="Rogerio F."/>
            <person name="Boufleur T.R."/>
            <person name="Ciampi-Guillardi M."/>
            <person name="Sukno S.A."/>
            <person name="Thon M.R."/>
            <person name="Massola Junior N.S."/>
            <person name="Baroncelli R."/>
        </authorList>
    </citation>
    <scope>NUCLEOTIDE SEQUENCE</scope>
    <source>
        <strain evidence="3">LFN0074</strain>
    </source>
</reference>
<keyword evidence="4" id="KW-1185">Reference proteome</keyword>
<dbReference type="GO" id="GO:0006511">
    <property type="term" value="P:ubiquitin-dependent protein catabolic process"/>
    <property type="evidence" value="ECO:0007669"/>
    <property type="project" value="InterPro"/>
</dbReference>
<dbReference type="InterPro" id="IPR001373">
    <property type="entry name" value="Cullin_N"/>
</dbReference>
<dbReference type="EMBL" id="WIGM01000372">
    <property type="protein sequence ID" value="KAF6827320.1"/>
    <property type="molecule type" value="Genomic_DNA"/>
</dbReference>
<dbReference type="SUPFAM" id="SSF74788">
    <property type="entry name" value="Cullin repeat-like"/>
    <property type="match status" value="1"/>
</dbReference>
<name>A0A8H6K9M5_9PEZI</name>
<evidence type="ECO:0000259" key="2">
    <source>
        <dbReference type="Pfam" id="PF00888"/>
    </source>
</evidence>
<gene>
    <name evidence="3" type="ORF">CMUS01_09063</name>
</gene>
<evidence type="ECO:0000313" key="3">
    <source>
        <dbReference type="EMBL" id="KAF6827320.1"/>
    </source>
</evidence>
<comment type="similarity">
    <text evidence="1">Belongs to the cullin family.</text>
</comment>
<dbReference type="Pfam" id="PF00888">
    <property type="entry name" value="Cullin"/>
    <property type="match status" value="1"/>
</dbReference>